<name>K1WVI6_MARBU</name>
<keyword evidence="2" id="KW-1185">Reference proteome</keyword>
<dbReference type="EMBL" id="JH921438">
    <property type="protein sequence ID" value="EKD16492.1"/>
    <property type="molecule type" value="Genomic_DNA"/>
</dbReference>
<dbReference type="AlphaFoldDB" id="K1WVI6"/>
<sequence length="155" mass="17678">MPSFAPDASVAILAIVRPADRPLEHYIMVTYPQLAIPAGTLDPHLNIRLTAQEIHEDIGPIPRADELVDMSGLVDQKGGDETRFVLWDRVLDRSDIEDMKVTMAEEGAVVRLLDPHSFTEKAKRDSKSQAAWDSYQYLRKTHRDVLPEVRRYRRS</sequence>
<dbReference type="KEGG" id="mbe:MBM_04961"/>
<gene>
    <name evidence="1" type="ORF">MBM_04961</name>
</gene>
<dbReference type="HOGENOM" id="CLU_1695872_0_0_1"/>
<reference evidence="1 2" key="1">
    <citation type="journal article" date="2012" name="BMC Genomics">
        <title>Sequencing the genome of Marssonina brunnea reveals fungus-poplar co-evolution.</title>
        <authorList>
            <person name="Zhu S."/>
            <person name="Cao Y.-Z."/>
            <person name="Jiang C."/>
            <person name="Tan B.-Y."/>
            <person name="Wang Z."/>
            <person name="Feng S."/>
            <person name="Zhang L."/>
            <person name="Su X.-H."/>
            <person name="Brejova B."/>
            <person name="Vinar T."/>
            <person name="Xu M."/>
            <person name="Wang M.-X."/>
            <person name="Zhang S.-G."/>
            <person name="Huang M.-R."/>
            <person name="Wu R."/>
            <person name="Zhou Y."/>
        </authorList>
    </citation>
    <scope>NUCLEOTIDE SEQUENCE [LARGE SCALE GENOMIC DNA]</scope>
    <source>
        <strain evidence="1 2">MB_m1</strain>
    </source>
</reference>
<evidence type="ECO:0000313" key="1">
    <source>
        <dbReference type="EMBL" id="EKD16492.1"/>
    </source>
</evidence>
<dbReference type="GO" id="GO:0016787">
    <property type="term" value="F:hydrolase activity"/>
    <property type="evidence" value="ECO:0007669"/>
    <property type="project" value="UniProtKB-KW"/>
</dbReference>
<evidence type="ECO:0000313" key="2">
    <source>
        <dbReference type="Proteomes" id="UP000006753"/>
    </source>
</evidence>
<keyword evidence="1" id="KW-0378">Hydrolase</keyword>
<dbReference type="Proteomes" id="UP000006753">
    <property type="component" value="Unassembled WGS sequence"/>
</dbReference>
<proteinExistence type="predicted"/>
<accession>K1WVI6</accession>
<protein>
    <submittedName>
        <fullName evidence="1">Nudix hydrolase 14</fullName>
    </submittedName>
</protein>
<dbReference type="InParanoid" id="K1WVI6"/>
<dbReference type="GeneID" id="18760896"/>
<organism evidence="1 2">
    <name type="scientific">Marssonina brunnea f. sp. multigermtubi (strain MB_m1)</name>
    <name type="common">Marssonina leaf spot fungus</name>
    <dbReference type="NCBI Taxonomy" id="1072389"/>
    <lineage>
        <taxon>Eukaryota</taxon>
        <taxon>Fungi</taxon>
        <taxon>Dikarya</taxon>
        <taxon>Ascomycota</taxon>
        <taxon>Pezizomycotina</taxon>
        <taxon>Leotiomycetes</taxon>
        <taxon>Helotiales</taxon>
        <taxon>Drepanopezizaceae</taxon>
        <taxon>Drepanopeziza</taxon>
    </lineage>
</organism>
<dbReference type="OrthoDB" id="10249920at2759"/>